<dbReference type="SUPFAM" id="SSF51445">
    <property type="entry name" value="(Trans)glycosidases"/>
    <property type="match status" value="1"/>
</dbReference>
<evidence type="ECO:0000256" key="4">
    <source>
        <dbReference type="ARBA" id="ARBA00022801"/>
    </source>
</evidence>
<proteinExistence type="inferred from homology"/>
<evidence type="ECO:0000256" key="5">
    <source>
        <dbReference type="ARBA" id="ARBA00023295"/>
    </source>
</evidence>
<evidence type="ECO:0000256" key="2">
    <source>
        <dbReference type="ARBA" id="ARBA00005336"/>
    </source>
</evidence>
<evidence type="ECO:0000256" key="3">
    <source>
        <dbReference type="ARBA" id="ARBA00012663"/>
    </source>
</evidence>
<name>X0VUL2_9ZZZZ</name>
<dbReference type="GO" id="GO:0005975">
    <property type="term" value="P:carbohydrate metabolic process"/>
    <property type="evidence" value="ECO:0007669"/>
    <property type="project" value="InterPro"/>
</dbReference>
<organism evidence="7">
    <name type="scientific">marine sediment metagenome</name>
    <dbReference type="NCBI Taxonomy" id="412755"/>
    <lineage>
        <taxon>unclassified sequences</taxon>
        <taxon>metagenomes</taxon>
        <taxon>ecological metagenomes</taxon>
    </lineage>
</organism>
<dbReference type="Gene3D" id="3.20.20.300">
    <property type="entry name" value="Glycoside hydrolase, family 3, N-terminal domain"/>
    <property type="match status" value="1"/>
</dbReference>
<dbReference type="EMBL" id="BARS01037055">
    <property type="protein sequence ID" value="GAG21945.1"/>
    <property type="molecule type" value="Genomic_DNA"/>
</dbReference>
<gene>
    <name evidence="7" type="ORF">S01H1_56863</name>
</gene>
<keyword evidence="4" id="KW-0378">Hydrolase</keyword>
<evidence type="ECO:0000256" key="1">
    <source>
        <dbReference type="ARBA" id="ARBA00001231"/>
    </source>
</evidence>
<evidence type="ECO:0000313" key="7">
    <source>
        <dbReference type="EMBL" id="GAG21945.1"/>
    </source>
</evidence>
<dbReference type="InterPro" id="IPR036962">
    <property type="entry name" value="Glyco_hydro_3_N_sf"/>
</dbReference>
<feature type="non-terminal residue" evidence="7">
    <location>
        <position position="1"/>
    </location>
</feature>
<protein>
    <recommendedName>
        <fullName evidence="3">beta-N-acetylhexosaminidase</fullName>
        <ecNumber evidence="3">3.2.1.52</ecNumber>
    </recommendedName>
</protein>
<accession>X0VUL2</accession>
<dbReference type="Pfam" id="PF00933">
    <property type="entry name" value="Glyco_hydro_3"/>
    <property type="match status" value="1"/>
</dbReference>
<comment type="caution">
    <text evidence="7">The sequence shown here is derived from an EMBL/GenBank/DDBJ whole genome shotgun (WGS) entry which is preliminary data.</text>
</comment>
<evidence type="ECO:0000259" key="6">
    <source>
        <dbReference type="Pfam" id="PF00933"/>
    </source>
</evidence>
<dbReference type="PANTHER" id="PTHR30480:SF13">
    <property type="entry name" value="BETA-HEXOSAMINIDASE"/>
    <property type="match status" value="1"/>
</dbReference>
<comment type="catalytic activity">
    <reaction evidence="1">
        <text>Hydrolysis of terminal non-reducing N-acetyl-D-hexosamine residues in N-acetyl-beta-D-hexosaminides.</text>
        <dbReference type="EC" id="3.2.1.52"/>
    </reaction>
</comment>
<dbReference type="InterPro" id="IPR017853">
    <property type="entry name" value="GH"/>
</dbReference>
<dbReference type="InterPro" id="IPR001764">
    <property type="entry name" value="Glyco_hydro_3_N"/>
</dbReference>
<dbReference type="EC" id="3.2.1.52" evidence="3"/>
<keyword evidence="5" id="KW-0326">Glycosidase</keyword>
<reference evidence="7" key="1">
    <citation type="journal article" date="2014" name="Front. Microbiol.">
        <title>High frequency of phylogenetically diverse reductive dehalogenase-homologous genes in deep subseafloor sedimentary metagenomes.</title>
        <authorList>
            <person name="Kawai M."/>
            <person name="Futagami T."/>
            <person name="Toyoda A."/>
            <person name="Takaki Y."/>
            <person name="Nishi S."/>
            <person name="Hori S."/>
            <person name="Arai W."/>
            <person name="Tsubouchi T."/>
            <person name="Morono Y."/>
            <person name="Uchiyama I."/>
            <person name="Ito T."/>
            <person name="Fujiyama A."/>
            <person name="Inagaki F."/>
            <person name="Takami H."/>
        </authorList>
    </citation>
    <scope>NUCLEOTIDE SEQUENCE</scope>
    <source>
        <strain evidence="7">Expedition CK06-06</strain>
    </source>
</reference>
<dbReference type="AlphaFoldDB" id="X0VUL2"/>
<dbReference type="PANTHER" id="PTHR30480">
    <property type="entry name" value="BETA-HEXOSAMINIDASE-RELATED"/>
    <property type="match status" value="1"/>
</dbReference>
<dbReference type="GO" id="GO:0009254">
    <property type="term" value="P:peptidoglycan turnover"/>
    <property type="evidence" value="ECO:0007669"/>
    <property type="project" value="TreeGrafter"/>
</dbReference>
<comment type="similarity">
    <text evidence="2">Belongs to the glycosyl hydrolase 3 family.</text>
</comment>
<sequence length="256" mass="28032">GTILGSELTSVGINLLLGPSLDILESPQIEGTNDLGARTFGGDPYWVAEMGRAYIRGVHTGSAGRVVVVAKHFPGHGGADRLPEDEVATVRKSLEELITFDLAPFFTVTGDALSLEETTDALLTSHIRYQGLQGNIRATTRPVSLDPQALNLLLEQPILDSWRQNGGVMISDNLGSPAVRRFYELTSQTFDLRRVALNAFLAGNDLLYMADFSSGTDPDSYTSTVHTLDFFAQKYREDNVFAQRVDESVLRILNLK</sequence>
<dbReference type="GO" id="GO:0004563">
    <property type="term" value="F:beta-N-acetylhexosaminidase activity"/>
    <property type="evidence" value="ECO:0007669"/>
    <property type="project" value="UniProtKB-EC"/>
</dbReference>
<feature type="domain" description="Glycoside hydrolase family 3 N-terminal" evidence="6">
    <location>
        <begin position="1"/>
        <end position="254"/>
    </location>
</feature>
<dbReference type="InterPro" id="IPR050226">
    <property type="entry name" value="NagZ_Beta-hexosaminidase"/>
</dbReference>
<feature type="non-terminal residue" evidence="7">
    <location>
        <position position="256"/>
    </location>
</feature>